<feature type="transmembrane region" description="Helical" evidence="1">
    <location>
        <begin position="258"/>
        <end position="279"/>
    </location>
</feature>
<evidence type="ECO:0000256" key="1">
    <source>
        <dbReference type="SAM" id="Phobius"/>
    </source>
</evidence>
<dbReference type="Proteomes" id="UP000539111">
    <property type="component" value="Unassembled WGS sequence"/>
</dbReference>
<dbReference type="PANTHER" id="PTHR43685">
    <property type="entry name" value="GLYCOSYLTRANSFERASE"/>
    <property type="match status" value="1"/>
</dbReference>
<protein>
    <recommendedName>
        <fullName evidence="2">Glycosyltransferase 2-like domain-containing protein</fullName>
    </recommendedName>
</protein>
<feature type="transmembrane region" description="Helical" evidence="1">
    <location>
        <begin position="285"/>
        <end position="313"/>
    </location>
</feature>
<dbReference type="RefSeq" id="WP_179425772.1">
    <property type="nucleotide sequence ID" value="NZ_JACBZP010000001.1"/>
</dbReference>
<sequence>MSLADLPQPSATHPDSQLGVSYIMPVLNEAKYIERSVTTVLAQDYPGEKEIILALGPCTDGTDRIVEVLNKANAAIRIVHNPGRDIPIGLNLAIEASRHPVIVRVDAHSELASDYTKQAVDTLMRTGAVNVGGLMDAQGETPFQQAVAYAYTSRVGIGGASYHVGAEEGPAESAYLGVFRRDALRRVGGFDETIRRGEDWELNLRLREAGGTVLFTPKLRVTYWPRTTWNKLVRQFHATGGWRGELFRRLGMRNSLRYFAPPALVVAIGSAVVALIVQLSTLGLLPTWVGIVLAVIELPTAIYILGVLMAGLLARGLSVKARGCLVAVLPTMHLSWGLGFIGGALRGAKHVVDTSRHH</sequence>
<feature type="domain" description="Glycosyltransferase 2-like" evidence="2">
    <location>
        <begin position="21"/>
        <end position="187"/>
    </location>
</feature>
<reference evidence="3 4" key="1">
    <citation type="submission" date="2020-07" db="EMBL/GenBank/DDBJ databases">
        <title>Sequencing the genomes of 1000 actinobacteria strains.</title>
        <authorList>
            <person name="Klenk H.-P."/>
        </authorList>
    </citation>
    <scope>NUCLEOTIDE SEQUENCE [LARGE SCALE GENOMIC DNA]</scope>
    <source>
        <strain evidence="3 4">DSM 26341</strain>
    </source>
</reference>
<dbReference type="PANTHER" id="PTHR43685:SF2">
    <property type="entry name" value="GLYCOSYLTRANSFERASE 2-LIKE DOMAIN-CONTAINING PROTEIN"/>
    <property type="match status" value="1"/>
</dbReference>
<evidence type="ECO:0000313" key="4">
    <source>
        <dbReference type="Proteomes" id="UP000539111"/>
    </source>
</evidence>
<gene>
    <name evidence="3" type="ORF">BJY26_000731</name>
</gene>
<accession>A0A7Z0AAP7</accession>
<keyword evidence="4" id="KW-1185">Reference proteome</keyword>
<dbReference type="InterPro" id="IPR050834">
    <property type="entry name" value="Glycosyltransf_2"/>
</dbReference>
<evidence type="ECO:0000259" key="2">
    <source>
        <dbReference type="Pfam" id="PF00535"/>
    </source>
</evidence>
<dbReference type="CDD" id="cd02525">
    <property type="entry name" value="Succinoglycan_BP_ExoA"/>
    <property type="match status" value="1"/>
</dbReference>
<keyword evidence="1" id="KW-1133">Transmembrane helix</keyword>
<organism evidence="3 4">
    <name type="scientific">Spelaeicoccus albus</name>
    <dbReference type="NCBI Taxonomy" id="1280376"/>
    <lineage>
        <taxon>Bacteria</taxon>
        <taxon>Bacillati</taxon>
        <taxon>Actinomycetota</taxon>
        <taxon>Actinomycetes</taxon>
        <taxon>Micrococcales</taxon>
        <taxon>Brevibacteriaceae</taxon>
        <taxon>Spelaeicoccus</taxon>
    </lineage>
</organism>
<dbReference type="AlphaFoldDB" id="A0A7Z0AAP7"/>
<evidence type="ECO:0000313" key="3">
    <source>
        <dbReference type="EMBL" id="NYI66425.1"/>
    </source>
</evidence>
<dbReference type="Gene3D" id="3.90.550.10">
    <property type="entry name" value="Spore Coat Polysaccharide Biosynthesis Protein SpsA, Chain A"/>
    <property type="match status" value="1"/>
</dbReference>
<dbReference type="InterPro" id="IPR001173">
    <property type="entry name" value="Glyco_trans_2-like"/>
</dbReference>
<keyword evidence="1" id="KW-0812">Transmembrane</keyword>
<dbReference type="EMBL" id="JACBZP010000001">
    <property type="protein sequence ID" value="NYI66425.1"/>
    <property type="molecule type" value="Genomic_DNA"/>
</dbReference>
<keyword evidence="1" id="KW-0472">Membrane</keyword>
<feature type="transmembrane region" description="Helical" evidence="1">
    <location>
        <begin position="325"/>
        <end position="345"/>
    </location>
</feature>
<proteinExistence type="predicted"/>
<dbReference type="InterPro" id="IPR029044">
    <property type="entry name" value="Nucleotide-diphossugar_trans"/>
</dbReference>
<dbReference type="Pfam" id="PF00535">
    <property type="entry name" value="Glycos_transf_2"/>
    <property type="match status" value="1"/>
</dbReference>
<name>A0A7Z0AAP7_9MICO</name>
<comment type="caution">
    <text evidence="3">The sequence shown here is derived from an EMBL/GenBank/DDBJ whole genome shotgun (WGS) entry which is preliminary data.</text>
</comment>
<dbReference type="SUPFAM" id="SSF53448">
    <property type="entry name" value="Nucleotide-diphospho-sugar transferases"/>
    <property type="match status" value="1"/>
</dbReference>